<gene>
    <name evidence="1" type="ORF">RUMCAL_00411</name>
</gene>
<dbReference type="AlphaFoldDB" id="U2M6G6"/>
<protein>
    <submittedName>
        <fullName evidence="1">Uncharacterized protein</fullName>
    </submittedName>
</protein>
<evidence type="ECO:0000313" key="2">
    <source>
        <dbReference type="Proteomes" id="UP000016662"/>
    </source>
</evidence>
<dbReference type="Proteomes" id="UP000016662">
    <property type="component" value="Unassembled WGS sequence"/>
</dbReference>
<dbReference type="STRING" id="411473.RUMCAL_00411"/>
<reference evidence="1 2" key="1">
    <citation type="submission" date="2013-07" db="EMBL/GenBank/DDBJ databases">
        <authorList>
            <person name="Weinstock G."/>
            <person name="Sodergren E."/>
            <person name="Wylie T."/>
            <person name="Fulton L."/>
            <person name="Fulton R."/>
            <person name="Fronick C."/>
            <person name="O'Laughlin M."/>
            <person name="Godfrey J."/>
            <person name="Miner T."/>
            <person name="Herter B."/>
            <person name="Appelbaum E."/>
            <person name="Cordes M."/>
            <person name="Lek S."/>
            <person name="Wollam A."/>
            <person name="Pepin K.H."/>
            <person name="Palsikar V.B."/>
            <person name="Mitreva M."/>
            <person name="Wilson R.K."/>
        </authorList>
    </citation>
    <scope>NUCLEOTIDE SEQUENCE [LARGE SCALE GENOMIC DNA]</scope>
    <source>
        <strain evidence="1 2">ATCC 27760</strain>
    </source>
</reference>
<dbReference type="PATRIC" id="fig|411473.3.peg.313"/>
<organism evidence="1 2">
    <name type="scientific">Ruminococcus callidus ATCC 27760</name>
    <dbReference type="NCBI Taxonomy" id="411473"/>
    <lineage>
        <taxon>Bacteria</taxon>
        <taxon>Bacillati</taxon>
        <taxon>Bacillota</taxon>
        <taxon>Clostridia</taxon>
        <taxon>Eubacteriales</taxon>
        <taxon>Oscillospiraceae</taxon>
        <taxon>Ruminococcus</taxon>
    </lineage>
</organism>
<keyword evidence="2" id="KW-1185">Reference proteome</keyword>
<comment type="caution">
    <text evidence="1">The sequence shown here is derived from an EMBL/GenBank/DDBJ whole genome shotgun (WGS) entry which is preliminary data.</text>
</comment>
<proteinExistence type="predicted"/>
<evidence type="ECO:0000313" key="1">
    <source>
        <dbReference type="EMBL" id="ERJ97339.1"/>
    </source>
</evidence>
<name>U2M6G6_9FIRM</name>
<sequence length="215" mass="25470">MREFKKTYKLFKSALDSVTDADYTEVRGWLQLSDELKATALYVAFYPEIAMAWNKIYSMYPWVDECTAVSTLLQYLMKNVSIIKEHPQRFKPQYIYTVAYKCMYSLGHVNDVRRWYQNRASTLEKIRDDEPIDDIMECSDNKPRYIERLIDTRSVEDFVAAKQVWDYVDAMAKRDPVYETARDILLSGKKPRKMHERKRVEEVIASIKIFISTLV</sequence>
<accession>U2M6G6</accession>
<dbReference type="EMBL" id="AWVF01000031">
    <property type="protein sequence ID" value="ERJ97339.1"/>
    <property type="molecule type" value="Genomic_DNA"/>
</dbReference>
<dbReference type="RefSeq" id="WP_021682016.1">
    <property type="nucleotide sequence ID" value="NZ_KI260389.1"/>
</dbReference>
<dbReference type="HOGENOM" id="CLU_1282451_0_0_9"/>